<keyword evidence="9" id="KW-0472">Membrane</keyword>
<dbReference type="Proteomes" id="UP000242754">
    <property type="component" value="Unassembled WGS sequence"/>
</dbReference>
<evidence type="ECO:0000256" key="8">
    <source>
        <dbReference type="ARBA" id="ARBA00023014"/>
    </source>
</evidence>
<evidence type="ECO:0000256" key="5">
    <source>
        <dbReference type="ARBA" id="ARBA00022827"/>
    </source>
</evidence>
<dbReference type="InterPro" id="IPR039261">
    <property type="entry name" value="FNR_nucleotide-bd"/>
</dbReference>
<keyword evidence="13" id="KW-1185">Reference proteome</keyword>
<keyword evidence="12" id="KW-0223">Dioxygenase</keyword>
<feature type="signal peptide" evidence="10">
    <location>
        <begin position="1"/>
        <end position="22"/>
    </location>
</feature>
<keyword evidence="10" id="KW-0732">Signal</keyword>
<dbReference type="InterPro" id="IPR017938">
    <property type="entry name" value="Riboflavin_synthase-like_b-brl"/>
</dbReference>
<dbReference type="AlphaFoldDB" id="A0A143YPZ0"/>
<dbReference type="SUPFAM" id="SSF52343">
    <property type="entry name" value="Ferredoxin reductase-like, C-terminal NADP-linked domain"/>
    <property type="match status" value="1"/>
</dbReference>
<keyword evidence="5" id="KW-0274">FAD</keyword>
<dbReference type="Gene3D" id="3.40.50.80">
    <property type="entry name" value="Nucleotide-binding domain of ferredoxin-NADP reductase (FNR) module"/>
    <property type="match status" value="1"/>
</dbReference>
<keyword evidence="9" id="KW-0812">Transmembrane</keyword>
<keyword evidence="7" id="KW-0408">Iron</keyword>
<dbReference type="PRINTS" id="PR00409">
    <property type="entry name" value="PHDIOXRDTASE"/>
</dbReference>
<feature type="transmembrane region" description="Helical" evidence="9">
    <location>
        <begin position="180"/>
        <end position="199"/>
    </location>
</feature>
<feature type="transmembrane region" description="Helical" evidence="9">
    <location>
        <begin position="32"/>
        <end position="53"/>
    </location>
</feature>
<dbReference type="Pfam" id="PF00175">
    <property type="entry name" value="NAD_binding_1"/>
    <property type="match status" value="1"/>
</dbReference>
<feature type="transmembrane region" description="Helical" evidence="9">
    <location>
        <begin position="153"/>
        <end position="174"/>
    </location>
</feature>
<protein>
    <submittedName>
        <fullName evidence="12">Phthalate dioxygenase reductase</fullName>
    </submittedName>
</protein>
<evidence type="ECO:0000256" key="6">
    <source>
        <dbReference type="ARBA" id="ARBA00023002"/>
    </source>
</evidence>
<evidence type="ECO:0000256" key="7">
    <source>
        <dbReference type="ARBA" id="ARBA00023004"/>
    </source>
</evidence>
<dbReference type="OrthoDB" id="573132at2"/>
<comment type="cofactor">
    <cofactor evidence="1">
        <name>FAD</name>
        <dbReference type="ChEBI" id="CHEBI:57692"/>
    </cofactor>
</comment>
<evidence type="ECO:0000256" key="2">
    <source>
        <dbReference type="ARBA" id="ARBA00022630"/>
    </source>
</evidence>
<dbReference type="InterPro" id="IPR001433">
    <property type="entry name" value="OxRdtase_FAD/NAD-bd"/>
</dbReference>
<keyword evidence="8" id="KW-0411">Iron-sulfur</keyword>
<keyword evidence="9" id="KW-1133">Transmembrane helix</keyword>
<keyword evidence="3" id="KW-0001">2Fe-2S</keyword>
<feature type="domain" description="FAD-binding FR-type" evidence="11">
    <location>
        <begin position="208"/>
        <end position="309"/>
    </location>
</feature>
<dbReference type="InterPro" id="IPR050415">
    <property type="entry name" value="MRET"/>
</dbReference>
<dbReference type="RefSeq" id="WP_087033121.1">
    <property type="nucleotide sequence ID" value="NZ_FJNE01000004.1"/>
</dbReference>
<keyword evidence="2" id="KW-0285">Flavoprotein</keyword>
<dbReference type="PROSITE" id="PS51384">
    <property type="entry name" value="FAD_FR"/>
    <property type="match status" value="1"/>
</dbReference>
<gene>
    <name evidence="12" type="ORF">Tpal_1533</name>
</gene>
<feature type="transmembrane region" description="Helical" evidence="9">
    <location>
        <begin position="73"/>
        <end position="95"/>
    </location>
</feature>
<organism evidence="12 13">
    <name type="scientific">Trichococcus palustris</name>
    <dbReference type="NCBI Taxonomy" id="140314"/>
    <lineage>
        <taxon>Bacteria</taxon>
        <taxon>Bacillati</taxon>
        <taxon>Bacillota</taxon>
        <taxon>Bacilli</taxon>
        <taxon>Lactobacillales</taxon>
        <taxon>Carnobacteriaceae</taxon>
        <taxon>Trichococcus</taxon>
    </lineage>
</organism>
<evidence type="ECO:0000313" key="12">
    <source>
        <dbReference type="EMBL" id="CZQ92715.1"/>
    </source>
</evidence>
<dbReference type="InterPro" id="IPR017927">
    <property type="entry name" value="FAD-bd_FR_type"/>
</dbReference>
<dbReference type="GO" id="GO:0046872">
    <property type="term" value="F:metal ion binding"/>
    <property type="evidence" value="ECO:0007669"/>
    <property type="project" value="UniProtKB-KW"/>
</dbReference>
<proteinExistence type="predicted"/>
<dbReference type="GO" id="GO:0051213">
    <property type="term" value="F:dioxygenase activity"/>
    <property type="evidence" value="ECO:0007669"/>
    <property type="project" value="UniProtKB-KW"/>
</dbReference>
<dbReference type="Pfam" id="PF08022">
    <property type="entry name" value="FAD_binding_8"/>
    <property type="match status" value="1"/>
</dbReference>
<dbReference type="STRING" id="140314.SAMN04488076_11639"/>
<feature type="chain" id="PRO_5038445328" evidence="10">
    <location>
        <begin position="23"/>
        <end position="443"/>
    </location>
</feature>
<sequence>MKRKTIRLLIFAAYLLSPLLFAAVAFRNRSSTPIASFLGIVAYTWLVAGVIIASRPTFIEKYFSLDKLNKFHAVMAILSLSIGIIHKFWITAVWGEVYGFSTVYGDLAIVTFLAIAAFTILIMTNWFGKWKLMKSIKTVLKKLPFAHYDNMKILHNFNILAATFLAIHVLTMTFVVQGDILAGTVLGAYFAIAVSLYVNHKFLKPMRLKKNLYTITSVQPEKGNILNVAMKPDQGEVFPYNAGQFVFMRVKDKRYPFEEHPFSLISAPQNRKEIAVAIKAAGDYTNKIQDLEPGVKVTVEGPYGGLWRIREELQNTEDSLVLFAGGVGITPLLGILEDIKHKQLPNKIVLVWSLKDQSEFGFAAQLQSYTETIPDFNLVPFFANESGFLDAGKIQAIFQNKDVHYEKAQYLLCGPRPFMEAIETALAEKGVPKNRIHFEAFAL</sequence>
<dbReference type="Gene3D" id="2.40.30.10">
    <property type="entry name" value="Translation factors"/>
    <property type="match status" value="1"/>
</dbReference>
<evidence type="ECO:0000256" key="10">
    <source>
        <dbReference type="SAM" id="SignalP"/>
    </source>
</evidence>
<dbReference type="EMBL" id="FJNE01000004">
    <property type="protein sequence ID" value="CZQ92715.1"/>
    <property type="molecule type" value="Genomic_DNA"/>
</dbReference>
<dbReference type="PANTHER" id="PTHR47354">
    <property type="entry name" value="NADH OXIDOREDUCTASE HCR"/>
    <property type="match status" value="1"/>
</dbReference>
<dbReference type="InterPro" id="IPR013112">
    <property type="entry name" value="FAD-bd_8"/>
</dbReference>
<dbReference type="GO" id="GO:0050660">
    <property type="term" value="F:flavin adenine dinucleotide binding"/>
    <property type="evidence" value="ECO:0007669"/>
    <property type="project" value="TreeGrafter"/>
</dbReference>
<keyword evidence="6" id="KW-0560">Oxidoreductase</keyword>
<evidence type="ECO:0000256" key="3">
    <source>
        <dbReference type="ARBA" id="ARBA00022714"/>
    </source>
</evidence>
<evidence type="ECO:0000256" key="9">
    <source>
        <dbReference type="SAM" id="Phobius"/>
    </source>
</evidence>
<evidence type="ECO:0000259" key="11">
    <source>
        <dbReference type="PROSITE" id="PS51384"/>
    </source>
</evidence>
<dbReference type="SUPFAM" id="SSF63380">
    <property type="entry name" value="Riboflavin synthase domain-like"/>
    <property type="match status" value="1"/>
</dbReference>
<evidence type="ECO:0000256" key="1">
    <source>
        <dbReference type="ARBA" id="ARBA00001974"/>
    </source>
</evidence>
<evidence type="ECO:0000313" key="13">
    <source>
        <dbReference type="Proteomes" id="UP000242754"/>
    </source>
</evidence>
<feature type="transmembrane region" description="Helical" evidence="9">
    <location>
        <begin position="107"/>
        <end position="127"/>
    </location>
</feature>
<reference evidence="12 13" key="1">
    <citation type="submission" date="2016-02" db="EMBL/GenBank/DDBJ databases">
        <authorList>
            <person name="Wen L."/>
            <person name="He K."/>
            <person name="Yang H."/>
        </authorList>
    </citation>
    <scope>NUCLEOTIDE SEQUENCE [LARGE SCALE GENOMIC DNA]</scope>
    <source>
        <strain evidence="12">Trichococcus palustris</strain>
    </source>
</reference>
<keyword evidence="4" id="KW-0479">Metal-binding</keyword>
<name>A0A143YPZ0_9LACT</name>
<accession>A0A143YPZ0</accession>
<dbReference type="PANTHER" id="PTHR47354:SF8">
    <property type="entry name" value="1,2-PHENYLACETYL-COA EPOXIDASE, SUBUNIT E"/>
    <property type="match status" value="1"/>
</dbReference>
<evidence type="ECO:0000256" key="4">
    <source>
        <dbReference type="ARBA" id="ARBA00022723"/>
    </source>
</evidence>
<dbReference type="GO" id="GO:0051537">
    <property type="term" value="F:2 iron, 2 sulfur cluster binding"/>
    <property type="evidence" value="ECO:0007669"/>
    <property type="project" value="UniProtKB-KW"/>
</dbReference>